<sequence>MVSGLNFAETHTFNGNFDQEVGLVTGAASGIGRACAKILVEEGCTRLVLSDLTGDGLKEVSDELKNIDPLVETVLFIGDMSKEVDVNRMVEVGVARFGAIHYCINSAGVTSKPRLRTHELETEAFDRVININLRGLWLCERAQIRQFLKQEPTLKTRNHTQGIATQRGAIVNISSIFGLTAHATAGAYPASKSGVLGLTRTDAVAYATDGIRVNAICPGFINTPLVEQAKAAGADYNKLVSLIPFRRMGTAEELAEAAVWLASERASYVSGVELPVDGAWVRACNT</sequence>
<organism evidence="3 4">
    <name type="scientific">Exophiala xenobiotica</name>
    <dbReference type="NCBI Taxonomy" id="348802"/>
    <lineage>
        <taxon>Eukaryota</taxon>
        <taxon>Fungi</taxon>
        <taxon>Dikarya</taxon>
        <taxon>Ascomycota</taxon>
        <taxon>Pezizomycotina</taxon>
        <taxon>Eurotiomycetes</taxon>
        <taxon>Chaetothyriomycetidae</taxon>
        <taxon>Chaetothyriales</taxon>
        <taxon>Herpotrichiellaceae</taxon>
        <taxon>Exophiala</taxon>
    </lineage>
</organism>
<dbReference type="PANTHER" id="PTHR42760">
    <property type="entry name" value="SHORT-CHAIN DEHYDROGENASES/REDUCTASES FAMILY MEMBER"/>
    <property type="match status" value="1"/>
</dbReference>
<keyword evidence="4" id="KW-1185">Reference proteome</keyword>
<accession>A0A0D2EXE3</accession>
<comment type="similarity">
    <text evidence="1">Belongs to the short-chain dehydrogenases/reductases (SDR) family.</text>
</comment>
<keyword evidence="2" id="KW-0521">NADP</keyword>
<dbReference type="FunFam" id="3.40.50.720:FF:000084">
    <property type="entry name" value="Short-chain dehydrogenase reductase"/>
    <property type="match status" value="1"/>
</dbReference>
<evidence type="ECO:0000256" key="1">
    <source>
        <dbReference type="ARBA" id="ARBA00006484"/>
    </source>
</evidence>
<dbReference type="PRINTS" id="PR00080">
    <property type="entry name" value="SDRFAMILY"/>
</dbReference>
<dbReference type="GeneID" id="25325782"/>
<dbReference type="PRINTS" id="PR00081">
    <property type="entry name" value="GDHRDH"/>
</dbReference>
<dbReference type="InterPro" id="IPR036291">
    <property type="entry name" value="NAD(P)-bd_dom_sf"/>
</dbReference>
<evidence type="ECO:0000313" key="4">
    <source>
        <dbReference type="Proteomes" id="UP000054342"/>
    </source>
</evidence>
<dbReference type="GO" id="GO:0016616">
    <property type="term" value="F:oxidoreductase activity, acting on the CH-OH group of donors, NAD or NADP as acceptor"/>
    <property type="evidence" value="ECO:0007669"/>
    <property type="project" value="TreeGrafter"/>
</dbReference>
<dbReference type="Pfam" id="PF13561">
    <property type="entry name" value="adh_short_C2"/>
    <property type="match status" value="1"/>
</dbReference>
<dbReference type="STRING" id="348802.A0A0D2EXE3"/>
<dbReference type="CDD" id="cd05233">
    <property type="entry name" value="SDR_c"/>
    <property type="match status" value="1"/>
</dbReference>
<evidence type="ECO:0000313" key="3">
    <source>
        <dbReference type="EMBL" id="KIW59425.1"/>
    </source>
</evidence>
<gene>
    <name evidence="3" type="ORF">PV05_03874</name>
</gene>
<dbReference type="RefSeq" id="XP_013320009.1">
    <property type="nucleotide sequence ID" value="XM_013464555.1"/>
</dbReference>
<evidence type="ECO:0000256" key="2">
    <source>
        <dbReference type="ARBA" id="ARBA00022857"/>
    </source>
</evidence>
<dbReference type="EMBL" id="KN847318">
    <property type="protein sequence ID" value="KIW59425.1"/>
    <property type="molecule type" value="Genomic_DNA"/>
</dbReference>
<dbReference type="SUPFAM" id="SSF51735">
    <property type="entry name" value="NAD(P)-binding Rossmann-fold domains"/>
    <property type="match status" value="1"/>
</dbReference>
<reference evidence="3 4" key="1">
    <citation type="submission" date="2015-01" db="EMBL/GenBank/DDBJ databases">
        <title>The Genome Sequence of Exophiala xenobiotica CBS118157.</title>
        <authorList>
            <consortium name="The Broad Institute Genomics Platform"/>
            <person name="Cuomo C."/>
            <person name="de Hoog S."/>
            <person name="Gorbushina A."/>
            <person name="Stielow B."/>
            <person name="Teixiera M."/>
            <person name="Abouelleil A."/>
            <person name="Chapman S.B."/>
            <person name="Priest M."/>
            <person name="Young S.K."/>
            <person name="Wortman J."/>
            <person name="Nusbaum C."/>
            <person name="Birren B."/>
        </authorList>
    </citation>
    <scope>NUCLEOTIDE SEQUENCE [LARGE SCALE GENOMIC DNA]</scope>
    <source>
        <strain evidence="3 4">CBS 118157</strain>
    </source>
</reference>
<dbReference type="AlphaFoldDB" id="A0A0D2EXE3"/>
<dbReference type="OrthoDB" id="5840532at2759"/>
<proteinExistence type="inferred from homology"/>
<dbReference type="Gene3D" id="3.40.50.720">
    <property type="entry name" value="NAD(P)-binding Rossmann-like Domain"/>
    <property type="match status" value="1"/>
</dbReference>
<dbReference type="InterPro" id="IPR002347">
    <property type="entry name" value="SDR_fam"/>
</dbReference>
<protein>
    <submittedName>
        <fullName evidence="3">Uncharacterized protein</fullName>
    </submittedName>
</protein>
<dbReference type="HOGENOM" id="CLU_010194_1_0_1"/>
<dbReference type="Proteomes" id="UP000054342">
    <property type="component" value="Unassembled WGS sequence"/>
</dbReference>
<name>A0A0D2EXE3_9EURO</name>